<dbReference type="SUPFAM" id="SSF56112">
    <property type="entry name" value="Protein kinase-like (PK-like)"/>
    <property type="match status" value="1"/>
</dbReference>
<accession>A0A317X7J1</accession>
<dbReference type="GO" id="GO:0016301">
    <property type="term" value="F:kinase activity"/>
    <property type="evidence" value="ECO:0007669"/>
    <property type="project" value="UniProtKB-KW"/>
</dbReference>
<protein>
    <submittedName>
        <fullName evidence="2">Kinase-like protein</fullName>
    </submittedName>
</protein>
<dbReference type="RefSeq" id="XP_025471335.1">
    <property type="nucleotide sequence ID" value="XM_025616597.1"/>
</dbReference>
<dbReference type="OrthoDB" id="2906425at2759"/>
<dbReference type="InterPro" id="IPR011009">
    <property type="entry name" value="Kinase-like_dom_sf"/>
</dbReference>
<feature type="domain" description="Aminoglycoside phosphotransferase" evidence="1">
    <location>
        <begin position="193"/>
        <end position="383"/>
    </location>
</feature>
<name>A0A317X7J1_9EURO</name>
<keyword evidence="2" id="KW-0418">Kinase</keyword>
<dbReference type="EMBL" id="MSFK01000004">
    <property type="protein sequence ID" value="PWY94574.1"/>
    <property type="molecule type" value="Genomic_DNA"/>
</dbReference>
<dbReference type="InterPro" id="IPR002575">
    <property type="entry name" value="Aminoglycoside_PTrfase"/>
</dbReference>
<keyword evidence="2" id="KW-0808">Transferase</keyword>
<dbReference type="STRING" id="1450535.A0A317X7J1"/>
<dbReference type="GeneID" id="37118740"/>
<gene>
    <name evidence="2" type="ORF">BO94DRAFT_609987</name>
</gene>
<comment type="caution">
    <text evidence="2">The sequence shown here is derived from an EMBL/GenBank/DDBJ whole genome shotgun (WGS) entry which is preliminary data.</text>
</comment>
<dbReference type="AlphaFoldDB" id="A0A317X7J1"/>
<organism evidence="2 3">
    <name type="scientific">Aspergillus sclerotioniger CBS 115572</name>
    <dbReference type="NCBI Taxonomy" id="1450535"/>
    <lineage>
        <taxon>Eukaryota</taxon>
        <taxon>Fungi</taxon>
        <taxon>Dikarya</taxon>
        <taxon>Ascomycota</taxon>
        <taxon>Pezizomycotina</taxon>
        <taxon>Eurotiomycetes</taxon>
        <taxon>Eurotiomycetidae</taxon>
        <taxon>Eurotiales</taxon>
        <taxon>Aspergillaceae</taxon>
        <taxon>Aspergillus</taxon>
        <taxon>Aspergillus subgen. Circumdati</taxon>
    </lineage>
</organism>
<keyword evidence="3" id="KW-1185">Reference proteome</keyword>
<evidence type="ECO:0000259" key="1">
    <source>
        <dbReference type="Pfam" id="PF01636"/>
    </source>
</evidence>
<dbReference type="Pfam" id="PF01636">
    <property type="entry name" value="APH"/>
    <property type="match status" value="1"/>
</dbReference>
<dbReference type="CDD" id="cd05120">
    <property type="entry name" value="APH_ChoK_like"/>
    <property type="match status" value="1"/>
</dbReference>
<dbReference type="Gene3D" id="3.90.1200.10">
    <property type="match status" value="1"/>
</dbReference>
<dbReference type="Proteomes" id="UP000246702">
    <property type="component" value="Unassembled WGS sequence"/>
</dbReference>
<dbReference type="InterPro" id="IPR051678">
    <property type="entry name" value="AGP_Transferase"/>
</dbReference>
<evidence type="ECO:0000313" key="3">
    <source>
        <dbReference type="Proteomes" id="UP000246702"/>
    </source>
</evidence>
<evidence type="ECO:0000313" key="2">
    <source>
        <dbReference type="EMBL" id="PWY94574.1"/>
    </source>
</evidence>
<sequence length="422" mass="48212">MADAAPTASLSSPEAAQWNKELMQRFQVALEKDPTADLMSMFPSSYLHKHQIAQYRQQSYAGQINSRTLNELQDRLDHEPEVNLLSIFPKNYTRRITMATDKPDKKESPGSRERLDLAETASVVFPLSEEVTALLAPYSEDRTGDSGKSLLHSLKQILCNSPSLWDDCSRRIVVKCSDNIVVKVIMGTKEFTEYTTLQYLAEHMPDIPAPRPHGVILFAPFRAVFMSYIPGTTLTQAWPTMTHDEKVSIQHQLDEILCRMRRLRPPDGSMLGGVTGEGVKEMRISERSLFKKIMTTTEFSDLQFSARHHGSNTYVKFLRSLLEHDRSTSEQELVFTHGDIRTDNIIVTQGTDVNSGYIVSGIIDWENSGFYPGFYECTTVTRTMSMVDEDEWFLYLPDSISPSHYPVRWLVDRLWEIHIWTT</sequence>
<reference evidence="2 3" key="1">
    <citation type="submission" date="2016-12" db="EMBL/GenBank/DDBJ databases">
        <title>The genomes of Aspergillus section Nigri reveals drivers in fungal speciation.</title>
        <authorList>
            <consortium name="DOE Joint Genome Institute"/>
            <person name="Vesth T.C."/>
            <person name="Nybo J."/>
            <person name="Theobald S."/>
            <person name="Brandl J."/>
            <person name="Frisvad J.C."/>
            <person name="Nielsen K.F."/>
            <person name="Lyhne E.K."/>
            <person name="Kogle M.E."/>
            <person name="Kuo A."/>
            <person name="Riley R."/>
            <person name="Clum A."/>
            <person name="Nolan M."/>
            <person name="Lipzen A."/>
            <person name="Salamov A."/>
            <person name="Henrissat B."/>
            <person name="Wiebenga A."/>
            <person name="De Vries R.P."/>
            <person name="Grigoriev I.V."/>
            <person name="Mortensen U.H."/>
            <person name="Andersen M.R."/>
            <person name="Baker S.E."/>
        </authorList>
    </citation>
    <scope>NUCLEOTIDE SEQUENCE [LARGE SCALE GENOMIC DNA]</scope>
    <source>
        <strain evidence="2 3">CBS 115572</strain>
    </source>
</reference>
<proteinExistence type="predicted"/>
<dbReference type="PANTHER" id="PTHR21310">
    <property type="entry name" value="AMINOGLYCOSIDE PHOSPHOTRANSFERASE-RELATED-RELATED"/>
    <property type="match status" value="1"/>
</dbReference>
<dbReference type="PANTHER" id="PTHR21310:SF15">
    <property type="entry name" value="AMINOGLYCOSIDE PHOSPHOTRANSFERASE DOMAIN-CONTAINING PROTEIN"/>
    <property type="match status" value="1"/>
</dbReference>